<dbReference type="OrthoDB" id="7205933at2"/>
<dbReference type="GO" id="GO:0015097">
    <property type="term" value="F:mercury ion transmembrane transporter activity"/>
    <property type="evidence" value="ECO:0007669"/>
    <property type="project" value="UniProtKB-UniRule"/>
</dbReference>
<accession>A0A0D7K759</accession>
<keyword evidence="2 5" id="KW-0475">Mercuric resistance</keyword>
<name>A0A0D7K759_9BURK</name>
<dbReference type="PROSITE" id="PS50846">
    <property type="entry name" value="HMA_2"/>
    <property type="match status" value="1"/>
</dbReference>
<keyword evidence="5" id="KW-0574">Periplasm</keyword>
<feature type="domain" description="HMA" evidence="7">
    <location>
        <begin position="22"/>
        <end position="88"/>
    </location>
</feature>
<evidence type="ECO:0000256" key="1">
    <source>
        <dbReference type="ARBA" id="ARBA00004196"/>
    </source>
</evidence>
<dbReference type="PRINTS" id="PR00946">
    <property type="entry name" value="HGSCAVENGER"/>
</dbReference>
<evidence type="ECO:0000313" key="9">
    <source>
        <dbReference type="Proteomes" id="UP000032566"/>
    </source>
</evidence>
<dbReference type="EMBL" id="JXYQ01000077">
    <property type="protein sequence ID" value="KJA09003.1"/>
    <property type="molecule type" value="Genomic_DNA"/>
</dbReference>
<feature type="signal peptide" evidence="6">
    <location>
        <begin position="1"/>
        <end position="18"/>
    </location>
</feature>
<dbReference type="FunFam" id="3.30.70.100:FF:000001">
    <property type="entry name" value="ATPase copper transporting beta"/>
    <property type="match status" value="1"/>
</dbReference>
<keyword evidence="9" id="KW-1185">Reference proteome</keyword>
<keyword evidence="3 5" id="KW-0479">Metal-binding</keyword>
<dbReference type="STRING" id="80878.RP29_18775"/>
<dbReference type="PATRIC" id="fig|80878.5.peg.3727"/>
<reference evidence="8 9" key="1">
    <citation type="submission" date="2014-12" db="EMBL/GenBank/DDBJ databases">
        <title>Isolation of bacteria from lake water.</title>
        <authorList>
            <person name="Sheng K.-Y."/>
            <person name="Chin P.-S."/>
            <person name="Chan K.-G."/>
            <person name="Tan G.S."/>
        </authorList>
    </citation>
    <scope>NUCLEOTIDE SEQUENCE [LARGE SCALE GENOMIC DNA]</scope>
    <source>
        <strain evidence="8 9">KY4</strain>
    </source>
</reference>
<dbReference type="InterPro" id="IPR036163">
    <property type="entry name" value="HMA_dom_sf"/>
</dbReference>
<dbReference type="InterPro" id="IPR011795">
    <property type="entry name" value="MerP"/>
</dbReference>
<dbReference type="Proteomes" id="UP000032566">
    <property type="component" value="Unassembled WGS sequence"/>
</dbReference>
<evidence type="ECO:0000256" key="5">
    <source>
        <dbReference type="RuleBase" id="RU361212"/>
    </source>
</evidence>
<dbReference type="RefSeq" id="WP_044402350.1">
    <property type="nucleotide sequence ID" value="NZ_CP147774.1"/>
</dbReference>
<organism evidence="8 9">
    <name type="scientific">Acidovorax temperans</name>
    <dbReference type="NCBI Taxonomy" id="80878"/>
    <lineage>
        <taxon>Bacteria</taxon>
        <taxon>Pseudomonadati</taxon>
        <taxon>Pseudomonadota</taxon>
        <taxon>Betaproteobacteria</taxon>
        <taxon>Burkholderiales</taxon>
        <taxon>Comamonadaceae</taxon>
        <taxon>Acidovorax</taxon>
    </lineage>
</organism>
<proteinExistence type="predicted"/>
<dbReference type="CDD" id="cd00371">
    <property type="entry name" value="HMA"/>
    <property type="match status" value="1"/>
</dbReference>
<dbReference type="GO" id="GO:0042597">
    <property type="term" value="C:periplasmic space"/>
    <property type="evidence" value="ECO:0007669"/>
    <property type="project" value="UniProtKB-SubCell"/>
</dbReference>
<keyword evidence="4 5" id="KW-0476">Mercury</keyword>
<evidence type="ECO:0000256" key="3">
    <source>
        <dbReference type="ARBA" id="ARBA00022723"/>
    </source>
</evidence>
<dbReference type="Gene3D" id="3.30.70.100">
    <property type="match status" value="1"/>
</dbReference>
<evidence type="ECO:0000259" key="7">
    <source>
        <dbReference type="PROSITE" id="PS50846"/>
    </source>
</evidence>
<feature type="chain" id="PRO_5002320872" description="Periplasmic mercury ion-binding protein" evidence="6">
    <location>
        <begin position="19"/>
        <end position="91"/>
    </location>
</feature>
<sequence length="91" mass="9686">MRKLLIALLAAIPLTVLAATPKTVTLAVQNMTCELCPITVKKSLEKVPGVSAVKVDFDRKTAIVTYDADKAQPEALTKATTNAGYPSTVQK</sequence>
<dbReference type="GO" id="GO:0045340">
    <property type="term" value="F:mercury ion binding"/>
    <property type="evidence" value="ECO:0007669"/>
    <property type="project" value="UniProtKB-UniRule"/>
</dbReference>
<dbReference type="SUPFAM" id="SSF55008">
    <property type="entry name" value="HMA, heavy metal-associated domain"/>
    <property type="match status" value="1"/>
</dbReference>
<comment type="function">
    <text evidence="5">Involved in mercury resistance. Acts as a mercury scavenger that specifically binds to a mercuric ion in the periplasm and probably passes it to the cytoplasmic mercuric reductase MerA via the mercuric transport protein MerT.</text>
</comment>
<evidence type="ECO:0000313" key="8">
    <source>
        <dbReference type="EMBL" id="KJA09003.1"/>
    </source>
</evidence>
<dbReference type="NCBIfam" id="TIGR02052">
    <property type="entry name" value="MerP"/>
    <property type="match status" value="1"/>
</dbReference>
<protein>
    <recommendedName>
        <fullName evidence="5">Periplasmic mercury ion-binding protein</fullName>
    </recommendedName>
</protein>
<dbReference type="GO" id="GO:0030313">
    <property type="term" value="C:cell envelope"/>
    <property type="evidence" value="ECO:0007669"/>
    <property type="project" value="UniProtKB-SubCell"/>
</dbReference>
<dbReference type="InterPro" id="IPR001802">
    <property type="entry name" value="MerP/CopZ"/>
</dbReference>
<evidence type="ECO:0000256" key="4">
    <source>
        <dbReference type="ARBA" id="ARBA00022914"/>
    </source>
</evidence>
<dbReference type="AlphaFoldDB" id="A0A0D7K759"/>
<comment type="subcellular location">
    <subcellularLocation>
        <location evidence="1">Cell envelope</location>
    </subcellularLocation>
    <subcellularLocation>
        <location evidence="5">Periplasm</location>
    </subcellularLocation>
</comment>
<comment type="caution">
    <text evidence="8">The sequence shown here is derived from an EMBL/GenBank/DDBJ whole genome shotgun (WGS) entry which is preliminary data.</text>
</comment>
<keyword evidence="6" id="KW-0732">Signal</keyword>
<dbReference type="InterPro" id="IPR006121">
    <property type="entry name" value="HMA_dom"/>
</dbReference>
<evidence type="ECO:0000256" key="2">
    <source>
        <dbReference type="ARBA" id="ARBA00022466"/>
    </source>
</evidence>
<dbReference type="Pfam" id="PF00403">
    <property type="entry name" value="HMA"/>
    <property type="match status" value="1"/>
</dbReference>
<gene>
    <name evidence="5" type="primary">merP</name>
    <name evidence="8" type="ORF">RP29_18775</name>
</gene>
<evidence type="ECO:0000256" key="6">
    <source>
        <dbReference type="SAM" id="SignalP"/>
    </source>
</evidence>